<evidence type="ECO:0000256" key="1">
    <source>
        <dbReference type="ARBA" id="ARBA00006479"/>
    </source>
</evidence>
<dbReference type="InterPro" id="IPR036390">
    <property type="entry name" value="WH_DNA-bd_sf"/>
</dbReference>
<dbReference type="Pfam" id="PF00480">
    <property type="entry name" value="ROK"/>
    <property type="match status" value="1"/>
</dbReference>
<dbReference type="EMBL" id="JAFBBK010000001">
    <property type="protein sequence ID" value="MBM7416224.1"/>
    <property type="molecule type" value="Genomic_DNA"/>
</dbReference>
<dbReference type="Proteomes" id="UP000703038">
    <property type="component" value="Unassembled WGS sequence"/>
</dbReference>
<proteinExistence type="inferred from homology"/>
<dbReference type="Gene3D" id="1.10.10.10">
    <property type="entry name" value="Winged helix-like DNA-binding domain superfamily/Winged helix DNA-binding domain"/>
    <property type="match status" value="1"/>
</dbReference>
<name>A0ABS2KWC1_9NOCA</name>
<evidence type="ECO:0000256" key="2">
    <source>
        <dbReference type="SAM" id="MobiDB-lite"/>
    </source>
</evidence>
<organism evidence="3 4">
    <name type="scientific">Rhodococcoides corynebacterioides</name>
    <dbReference type="NCBI Taxonomy" id="53972"/>
    <lineage>
        <taxon>Bacteria</taxon>
        <taxon>Bacillati</taxon>
        <taxon>Actinomycetota</taxon>
        <taxon>Actinomycetes</taxon>
        <taxon>Mycobacteriales</taxon>
        <taxon>Nocardiaceae</taxon>
        <taxon>Rhodococcoides</taxon>
    </lineage>
</organism>
<dbReference type="RefSeq" id="WP_204869072.1">
    <property type="nucleotide sequence ID" value="NZ_JAFBBK010000001.1"/>
</dbReference>
<dbReference type="InterPro" id="IPR043129">
    <property type="entry name" value="ATPase_NBD"/>
</dbReference>
<dbReference type="SUPFAM" id="SSF53067">
    <property type="entry name" value="Actin-like ATPase domain"/>
    <property type="match status" value="1"/>
</dbReference>
<comment type="caution">
    <text evidence="3">The sequence shown here is derived from an EMBL/GenBank/DDBJ whole genome shotgun (WGS) entry which is preliminary data.</text>
</comment>
<protein>
    <submittedName>
        <fullName evidence="3">NBD/HSP70 family sugar kinase</fullName>
    </submittedName>
</protein>
<dbReference type="PANTHER" id="PTHR18964">
    <property type="entry name" value="ROK (REPRESSOR, ORF, KINASE) FAMILY"/>
    <property type="match status" value="1"/>
</dbReference>
<dbReference type="SUPFAM" id="SSF46785">
    <property type="entry name" value="Winged helix' DNA-binding domain"/>
    <property type="match status" value="1"/>
</dbReference>
<dbReference type="InterPro" id="IPR036388">
    <property type="entry name" value="WH-like_DNA-bd_sf"/>
</dbReference>
<evidence type="ECO:0000313" key="3">
    <source>
        <dbReference type="EMBL" id="MBM7416224.1"/>
    </source>
</evidence>
<dbReference type="Gene3D" id="3.30.420.40">
    <property type="match status" value="2"/>
</dbReference>
<comment type="similarity">
    <text evidence="1">Belongs to the ROK (NagC/XylR) family.</text>
</comment>
<dbReference type="GO" id="GO:0016301">
    <property type="term" value="F:kinase activity"/>
    <property type="evidence" value="ECO:0007669"/>
    <property type="project" value="UniProtKB-KW"/>
</dbReference>
<keyword evidence="3" id="KW-0808">Transferase</keyword>
<sequence length="442" mass="45547">MSAPTVVSQSSAPRTPGSAARSPYGRPHRPRPARVVAPELRVSDTPAAVVLRAVVQRGPVSRDVIVAATGISTATVNRHVSALIAAGLLRERADLSTSGAVGRPRVPVEVDHEGQCTLGVHIGATTTRIVAVDLRGTVLGGVEIATPSGPHAGALRSIAESAASFAARWHRRRILFVGVAIGGRVNAQKGTVDHPRLAWSDAPVGAVLGERLGAVVAVAPHVEAMAASELLLATETAPEDAGRSEAGRSAGREPGTSLYFYAREMTGVALTIDGRVHTPAGGPGSIAHLPTGSDSVCDCGRTGCLEATVSDRAVVAAAQRAGLLDESERSIAAVYLAARTGSTVAQGLLNDRADALGRALALVHDVVNPDSVQVGGQAFTAYPAAMERVEAAFESFSSVATSRRVRVTSFGKRVQDHAAAAVSLGSLYADPVVTMRKIDAQR</sequence>
<dbReference type="InterPro" id="IPR000600">
    <property type="entry name" value="ROK"/>
</dbReference>
<dbReference type="PANTHER" id="PTHR18964:SF149">
    <property type="entry name" value="BIFUNCTIONAL UDP-N-ACETYLGLUCOSAMINE 2-EPIMERASE_N-ACETYLMANNOSAMINE KINASE"/>
    <property type="match status" value="1"/>
</dbReference>
<gene>
    <name evidence="3" type="ORF">JOE42_002957</name>
</gene>
<keyword evidence="4" id="KW-1185">Reference proteome</keyword>
<accession>A0ABS2KWC1</accession>
<reference evidence="3 4" key="1">
    <citation type="submission" date="2021-01" db="EMBL/GenBank/DDBJ databases">
        <title>Genomics of switchgrass bacterial isolates.</title>
        <authorList>
            <person name="Shade A."/>
        </authorList>
    </citation>
    <scope>NUCLEOTIDE SEQUENCE [LARGE SCALE GENOMIC DNA]</scope>
    <source>
        <strain evidence="3 4">PvP111</strain>
    </source>
</reference>
<keyword evidence="3" id="KW-0418">Kinase</keyword>
<feature type="region of interest" description="Disordered" evidence="2">
    <location>
        <begin position="1"/>
        <end position="31"/>
    </location>
</feature>
<evidence type="ECO:0000313" key="4">
    <source>
        <dbReference type="Proteomes" id="UP000703038"/>
    </source>
</evidence>
<feature type="compositionally biased region" description="Polar residues" evidence="2">
    <location>
        <begin position="1"/>
        <end position="13"/>
    </location>
</feature>